<reference evidence="2 3" key="1">
    <citation type="submission" date="2018-08" db="EMBL/GenBank/DDBJ databases">
        <title>Genomic Encyclopedia of Archaeal and Bacterial Type Strains, Phase II (KMG-II): from individual species to whole genera.</title>
        <authorList>
            <person name="Goeker M."/>
        </authorList>
    </citation>
    <scope>NUCLEOTIDE SEQUENCE [LARGE SCALE GENOMIC DNA]</scope>
    <source>
        <strain evidence="2 3">DSM 45791</strain>
    </source>
</reference>
<accession>A0A3E0HUP3</accession>
<protein>
    <submittedName>
        <fullName evidence="2">Uncharacterized protein</fullName>
    </submittedName>
</protein>
<comment type="caution">
    <text evidence="2">The sequence shown here is derived from an EMBL/GenBank/DDBJ whole genome shotgun (WGS) entry which is preliminary data.</text>
</comment>
<gene>
    <name evidence="2" type="ORF">BCF44_104394</name>
</gene>
<organism evidence="2 3">
    <name type="scientific">Kutzneria buriramensis</name>
    <dbReference type="NCBI Taxonomy" id="1045776"/>
    <lineage>
        <taxon>Bacteria</taxon>
        <taxon>Bacillati</taxon>
        <taxon>Actinomycetota</taxon>
        <taxon>Actinomycetes</taxon>
        <taxon>Pseudonocardiales</taxon>
        <taxon>Pseudonocardiaceae</taxon>
        <taxon>Kutzneria</taxon>
    </lineage>
</organism>
<keyword evidence="3" id="KW-1185">Reference proteome</keyword>
<dbReference type="Proteomes" id="UP000256269">
    <property type="component" value="Unassembled WGS sequence"/>
</dbReference>
<dbReference type="EMBL" id="QUNO01000004">
    <property type="protein sequence ID" value="REH50121.1"/>
    <property type="molecule type" value="Genomic_DNA"/>
</dbReference>
<feature type="region of interest" description="Disordered" evidence="1">
    <location>
        <begin position="40"/>
        <end position="62"/>
    </location>
</feature>
<proteinExistence type="predicted"/>
<evidence type="ECO:0000256" key="1">
    <source>
        <dbReference type="SAM" id="MobiDB-lite"/>
    </source>
</evidence>
<evidence type="ECO:0000313" key="3">
    <source>
        <dbReference type="Proteomes" id="UP000256269"/>
    </source>
</evidence>
<sequence length="62" mass="6023">MAAGLYGALAGLVGEADAQVGDGEGGAVAGAGVLGFGAEDVRLDEDGGNQKDNAESDQYEHG</sequence>
<evidence type="ECO:0000313" key="2">
    <source>
        <dbReference type="EMBL" id="REH50121.1"/>
    </source>
</evidence>
<name>A0A3E0HUP3_9PSEU</name>
<dbReference type="AlphaFoldDB" id="A0A3E0HUP3"/>